<reference evidence="1" key="2">
    <citation type="submission" date="2020-09" db="EMBL/GenBank/DDBJ databases">
        <authorList>
            <person name="Sun Q."/>
            <person name="Kim S."/>
        </authorList>
    </citation>
    <scope>NUCLEOTIDE SEQUENCE</scope>
    <source>
        <strain evidence="1">KCTC 32255</strain>
    </source>
</reference>
<evidence type="ECO:0000313" key="2">
    <source>
        <dbReference type="Proteomes" id="UP000648075"/>
    </source>
</evidence>
<reference evidence="1" key="1">
    <citation type="journal article" date="2014" name="Int. J. Syst. Evol. Microbiol.">
        <title>Complete genome sequence of Corynebacterium casei LMG S-19264T (=DSM 44701T), isolated from a smear-ripened cheese.</title>
        <authorList>
            <consortium name="US DOE Joint Genome Institute (JGI-PGF)"/>
            <person name="Walter F."/>
            <person name="Albersmeier A."/>
            <person name="Kalinowski J."/>
            <person name="Ruckert C."/>
        </authorList>
    </citation>
    <scope>NUCLEOTIDE SEQUENCE</scope>
    <source>
        <strain evidence="1">KCTC 32255</strain>
    </source>
</reference>
<comment type="caution">
    <text evidence="1">The sequence shown here is derived from an EMBL/GenBank/DDBJ whole genome shotgun (WGS) entry which is preliminary data.</text>
</comment>
<name>A0A918UJI6_9SPHN</name>
<sequence>MSTTLFALALFGCTDDGTECQRIAAKADTYQTQALCSARVEDALTSDAAMRAEYPTVYAQCMTTNKLAAIGKRTVDINRVNVQFASAR</sequence>
<dbReference type="EMBL" id="BMZA01000017">
    <property type="protein sequence ID" value="GGZ14220.1"/>
    <property type="molecule type" value="Genomic_DNA"/>
</dbReference>
<dbReference type="AlphaFoldDB" id="A0A918UJI6"/>
<keyword evidence="2" id="KW-1185">Reference proteome</keyword>
<gene>
    <name evidence="1" type="ORF">GCM10011614_31570</name>
</gene>
<protein>
    <submittedName>
        <fullName evidence="1">Uncharacterized protein</fullName>
    </submittedName>
</protein>
<dbReference type="Proteomes" id="UP000648075">
    <property type="component" value="Unassembled WGS sequence"/>
</dbReference>
<accession>A0A918UJI6</accession>
<organism evidence="1 2">
    <name type="scientific">Novosphingobium colocasiae</name>
    <dbReference type="NCBI Taxonomy" id="1256513"/>
    <lineage>
        <taxon>Bacteria</taxon>
        <taxon>Pseudomonadati</taxon>
        <taxon>Pseudomonadota</taxon>
        <taxon>Alphaproteobacteria</taxon>
        <taxon>Sphingomonadales</taxon>
        <taxon>Sphingomonadaceae</taxon>
        <taxon>Novosphingobium</taxon>
    </lineage>
</organism>
<evidence type="ECO:0000313" key="1">
    <source>
        <dbReference type="EMBL" id="GGZ14220.1"/>
    </source>
</evidence>
<proteinExistence type="predicted"/>
<dbReference type="RefSeq" id="WP_189622259.1">
    <property type="nucleotide sequence ID" value="NZ_BMZA01000017.1"/>
</dbReference>